<evidence type="ECO:0000313" key="2">
    <source>
        <dbReference type="EMBL" id="QHS91786.1"/>
    </source>
</evidence>
<evidence type="ECO:0000256" key="1">
    <source>
        <dbReference type="SAM" id="MobiDB-lite"/>
    </source>
</evidence>
<feature type="region of interest" description="Disordered" evidence="1">
    <location>
        <begin position="25"/>
        <end position="47"/>
    </location>
</feature>
<dbReference type="EMBL" id="MN739163">
    <property type="protein sequence ID" value="QHS91786.1"/>
    <property type="molecule type" value="Genomic_DNA"/>
</dbReference>
<feature type="compositionally biased region" description="Basic residues" evidence="1">
    <location>
        <begin position="26"/>
        <end position="40"/>
    </location>
</feature>
<name>A0A6C0BHY5_9ZZZZ</name>
<reference evidence="2" key="1">
    <citation type="journal article" date="2020" name="Nature">
        <title>Giant virus diversity and host interactions through global metagenomics.</title>
        <authorList>
            <person name="Schulz F."/>
            <person name="Roux S."/>
            <person name="Paez-Espino D."/>
            <person name="Jungbluth S."/>
            <person name="Walsh D.A."/>
            <person name="Denef V.J."/>
            <person name="McMahon K.D."/>
            <person name="Konstantinidis K.T."/>
            <person name="Eloe-Fadrosh E.A."/>
            <person name="Kyrpides N.C."/>
            <person name="Woyke T."/>
        </authorList>
    </citation>
    <scope>NUCLEOTIDE SEQUENCE</scope>
    <source>
        <strain evidence="2">GVMAG-M-3300013006-15</strain>
    </source>
</reference>
<dbReference type="AlphaFoldDB" id="A0A6C0BHY5"/>
<sequence>MSKLLQFNNRNWTVIMEENDPNFFKSKAKTRSRSRSRSRSRTATQEAKNFGDGIVEYKVAPRCSRGATCSRNACEKFHGPKECNFHAGKMINKRERLPGGKRNPQKGKPMPCDKGSRCAFNHRSQTRRKKTEQKQYETARKAQSPVLYSEADLFAAYPDLEYRAADDYSMDKMSNVDKECLMLSLKKSGVEYEMHRDFITIKI</sequence>
<protein>
    <submittedName>
        <fullName evidence="2">Uncharacterized protein</fullName>
    </submittedName>
</protein>
<organism evidence="2">
    <name type="scientific">viral metagenome</name>
    <dbReference type="NCBI Taxonomy" id="1070528"/>
    <lineage>
        <taxon>unclassified sequences</taxon>
        <taxon>metagenomes</taxon>
        <taxon>organismal metagenomes</taxon>
    </lineage>
</organism>
<accession>A0A6C0BHY5</accession>
<proteinExistence type="predicted"/>
<feature type="region of interest" description="Disordered" evidence="1">
    <location>
        <begin position="93"/>
        <end position="138"/>
    </location>
</feature>